<accession>A0ABN3U3Z6</accession>
<name>A0ABN3U3Z6_9ACTN</name>
<evidence type="ECO:0000256" key="1">
    <source>
        <dbReference type="SAM" id="MobiDB-lite"/>
    </source>
</evidence>
<dbReference type="EMBL" id="BAAASL010000025">
    <property type="protein sequence ID" value="GAA2724276.1"/>
    <property type="molecule type" value="Genomic_DNA"/>
</dbReference>
<dbReference type="Proteomes" id="UP001500886">
    <property type="component" value="Unassembled WGS sequence"/>
</dbReference>
<feature type="region of interest" description="Disordered" evidence="1">
    <location>
        <begin position="59"/>
        <end position="79"/>
    </location>
</feature>
<organism evidence="2 3">
    <name type="scientific">Streptomyces luteosporeus</name>
    <dbReference type="NCBI Taxonomy" id="173856"/>
    <lineage>
        <taxon>Bacteria</taxon>
        <taxon>Bacillati</taxon>
        <taxon>Actinomycetota</taxon>
        <taxon>Actinomycetes</taxon>
        <taxon>Kitasatosporales</taxon>
        <taxon>Streptomycetaceae</taxon>
        <taxon>Streptomyces</taxon>
    </lineage>
</organism>
<comment type="caution">
    <text evidence="2">The sequence shown here is derived from an EMBL/GenBank/DDBJ whole genome shotgun (WGS) entry which is preliminary data.</text>
</comment>
<evidence type="ECO:0008006" key="4">
    <source>
        <dbReference type="Google" id="ProtNLM"/>
    </source>
</evidence>
<protein>
    <recommendedName>
        <fullName evidence="4">Secreted protein</fullName>
    </recommendedName>
</protein>
<evidence type="ECO:0000313" key="3">
    <source>
        <dbReference type="Proteomes" id="UP001500886"/>
    </source>
</evidence>
<sequence>MWGRAAVLPPVVRAVVAVLTSVLLVLSGSVSAGAEPVPVRAGAPVSALVEDDSSDDCVTCTTEQRVPRPGRVGRPAGRRTCPPAFVPAAGVAGGLPGPRAPARPGDAVATGHAHHSVLRC</sequence>
<proteinExistence type="predicted"/>
<keyword evidence="3" id="KW-1185">Reference proteome</keyword>
<reference evidence="2 3" key="1">
    <citation type="journal article" date="2019" name="Int. J. Syst. Evol. Microbiol.">
        <title>The Global Catalogue of Microorganisms (GCM) 10K type strain sequencing project: providing services to taxonomists for standard genome sequencing and annotation.</title>
        <authorList>
            <consortium name="The Broad Institute Genomics Platform"/>
            <consortium name="The Broad Institute Genome Sequencing Center for Infectious Disease"/>
            <person name="Wu L."/>
            <person name="Ma J."/>
        </authorList>
    </citation>
    <scope>NUCLEOTIDE SEQUENCE [LARGE SCALE GENOMIC DNA]</scope>
    <source>
        <strain evidence="2 3">JCM 4542</strain>
    </source>
</reference>
<evidence type="ECO:0000313" key="2">
    <source>
        <dbReference type="EMBL" id="GAA2724276.1"/>
    </source>
</evidence>
<gene>
    <name evidence="2" type="ORF">GCM10010315_53640</name>
</gene>